<evidence type="ECO:0000313" key="2">
    <source>
        <dbReference type="Proteomes" id="UP000198901"/>
    </source>
</evidence>
<reference evidence="1 2" key="1">
    <citation type="submission" date="2016-10" db="EMBL/GenBank/DDBJ databases">
        <authorList>
            <person name="de Groot N.N."/>
        </authorList>
    </citation>
    <scope>NUCLEOTIDE SEQUENCE [LARGE SCALE GENOMIC DNA]</scope>
    <source>
        <strain evidence="1 2">DSM 21668</strain>
    </source>
</reference>
<dbReference type="OrthoDB" id="673101at2"/>
<keyword evidence="2" id="KW-1185">Reference proteome</keyword>
<gene>
    <name evidence="1" type="ORF">SAMN04488090_3553</name>
</gene>
<sequence length="129" mass="13302">MKKVIVLAIAATCLQTAAYSQGILEKAEKAVAGASSSNGAGAILQTLTSKLGLSTAQKPQVADIVGQFLTQKSALSGTEEQKKTKFGQLFAGLKTKLAAVLTAVQLQKLLSLKPAAGDTSNPLSKLFNL</sequence>
<protein>
    <submittedName>
        <fullName evidence="1">Uncharacterized protein</fullName>
    </submittedName>
</protein>
<name>A0A1G9TGP3_9BACT</name>
<organism evidence="1 2">
    <name type="scientific">Siphonobacter aquaeclarae</name>
    <dbReference type="NCBI Taxonomy" id="563176"/>
    <lineage>
        <taxon>Bacteria</taxon>
        <taxon>Pseudomonadati</taxon>
        <taxon>Bacteroidota</taxon>
        <taxon>Cytophagia</taxon>
        <taxon>Cytophagales</taxon>
        <taxon>Cytophagaceae</taxon>
        <taxon>Siphonobacter</taxon>
    </lineage>
</organism>
<dbReference type="EMBL" id="FNGS01000006">
    <property type="protein sequence ID" value="SDM46840.1"/>
    <property type="molecule type" value="Genomic_DNA"/>
</dbReference>
<accession>A0A1G9TGP3</accession>
<dbReference type="RefSeq" id="WP_093205234.1">
    <property type="nucleotide sequence ID" value="NZ_FNGS01000006.1"/>
</dbReference>
<dbReference type="AlphaFoldDB" id="A0A1G9TGP3"/>
<dbReference type="Proteomes" id="UP000198901">
    <property type="component" value="Unassembled WGS sequence"/>
</dbReference>
<proteinExistence type="predicted"/>
<evidence type="ECO:0000313" key="1">
    <source>
        <dbReference type="EMBL" id="SDM46840.1"/>
    </source>
</evidence>
<dbReference type="STRING" id="563176.SAMN04488090_3553"/>